<sequence length="178" mass="19211">MKLAALIPLYIAPAIGLILQRDAKTVASSLSVISDQLRTMNSTLDKIQGPDDAQAAVDFQNQATQLQTDLQTATDAANSSSAFDDNDSSTIAYAVITVTDVTFAVLDKLAGKRDVFDKLGGSAITDLVRDELRGLQNTTDGFSTVLSDKFVKTVKDVAPLLVSSLDFHFYETLQVYEK</sequence>
<comment type="caution">
    <text evidence="1">The sequence shown here is derived from an EMBL/GenBank/DDBJ whole genome shotgun (WGS) entry which is preliminary data.</text>
</comment>
<keyword evidence="2" id="KW-1185">Reference proteome</keyword>
<name>A0ACC1R8Q5_9HYPO</name>
<dbReference type="EMBL" id="JANAKD010000009">
    <property type="protein sequence ID" value="KAJ3499472.1"/>
    <property type="molecule type" value="Genomic_DNA"/>
</dbReference>
<gene>
    <name evidence="1" type="ORF">NLG97_g315</name>
</gene>
<proteinExistence type="predicted"/>
<evidence type="ECO:0000313" key="2">
    <source>
        <dbReference type="Proteomes" id="UP001148737"/>
    </source>
</evidence>
<protein>
    <submittedName>
        <fullName evidence="1">Uncharacterized protein</fullName>
    </submittedName>
</protein>
<evidence type="ECO:0000313" key="1">
    <source>
        <dbReference type="EMBL" id="KAJ3499472.1"/>
    </source>
</evidence>
<dbReference type="Proteomes" id="UP001148737">
    <property type="component" value="Unassembled WGS sequence"/>
</dbReference>
<reference evidence="1" key="1">
    <citation type="submission" date="2022-07" db="EMBL/GenBank/DDBJ databases">
        <title>Genome Sequence of Lecanicillium saksenae.</title>
        <authorList>
            <person name="Buettner E."/>
        </authorList>
    </citation>
    <scope>NUCLEOTIDE SEQUENCE</scope>
    <source>
        <strain evidence="1">VT-O1</strain>
    </source>
</reference>
<organism evidence="1 2">
    <name type="scientific">Lecanicillium saksenae</name>
    <dbReference type="NCBI Taxonomy" id="468837"/>
    <lineage>
        <taxon>Eukaryota</taxon>
        <taxon>Fungi</taxon>
        <taxon>Dikarya</taxon>
        <taxon>Ascomycota</taxon>
        <taxon>Pezizomycotina</taxon>
        <taxon>Sordariomycetes</taxon>
        <taxon>Hypocreomycetidae</taxon>
        <taxon>Hypocreales</taxon>
        <taxon>Cordycipitaceae</taxon>
        <taxon>Lecanicillium</taxon>
    </lineage>
</organism>
<accession>A0ACC1R8Q5</accession>